<dbReference type="Gramene" id="CDP12291">
    <property type="protein sequence ID" value="CDP12291"/>
    <property type="gene ID" value="GSCOC_T00035750001"/>
</dbReference>
<accession>A0A068UV65</accession>
<dbReference type="EMBL" id="HG739147">
    <property type="protein sequence ID" value="CDP12291.1"/>
    <property type="molecule type" value="Genomic_DNA"/>
</dbReference>
<evidence type="ECO:0000313" key="6">
    <source>
        <dbReference type="Proteomes" id="UP000295252"/>
    </source>
</evidence>
<dbReference type="SUPFAM" id="SSF47473">
    <property type="entry name" value="EF-hand"/>
    <property type="match status" value="1"/>
</dbReference>
<dbReference type="CDD" id="cd00051">
    <property type="entry name" value="EFh"/>
    <property type="match status" value="1"/>
</dbReference>
<evidence type="ECO:0000313" key="5">
    <source>
        <dbReference type="EMBL" id="CDP12291.1"/>
    </source>
</evidence>
<feature type="domain" description="EF-hand" evidence="4">
    <location>
        <begin position="140"/>
        <end position="175"/>
    </location>
</feature>
<dbReference type="InterPro" id="IPR011992">
    <property type="entry name" value="EF-hand-dom_pair"/>
</dbReference>
<evidence type="ECO:0000256" key="3">
    <source>
        <dbReference type="ARBA" id="ARBA00022837"/>
    </source>
</evidence>
<dbReference type="SMART" id="SM00054">
    <property type="entry name" value="EFh"/>
    <property type="match status" value="2"/>
</dbReference>
<dbReference type="PANTHER" id="PTHR10891">
    <property type="entry name" value="EF-HAND CALCIUM-BINDING DOMAIN CONTAINING PROTEIN"/>
    <property type="match status" value="1"/>
</dbReference>
<keyword evidence="6" id="KW-1185">Reference proteome</keyword>
<keyword evidence="1" id="KW-0479">Metal-binding</keyword>
<gene>
    <name evidence="5" type="ORF">GSCOC_T00035750001</name>
</gene>
<dbReference type="Pfam" id="PF13405">
    <property type="entry name" value="EF-hand_6"/>
    <property type="match status" value="1"/>
</dbReference>
<dbReference type="STRING" id="49390.A0A068UV65"/>
<evidence type="ECO:0000256" key="2">
    <source>
        <dbReference type="ARBA" id="ARBA00022737"/>
    </source>
</evidence>
<evidence type="ECO:0000256" key="1">
    <source>
        <dbReference type="ARBA" id="ARBA00022723"/>
    </source>
</evidence>
<dbReference type="Gene3D" id="1.10.238.10">
    <property type="entry name" value="EF-hand"/>
    <property type="match status" value="1"/>
</dbReference>
<reference evidence="6" key="1">
    <citation type="journal article" date="2014" name="Science">
        <title>The coffee genome provides insight into the convergent evolution of caffeine biosynthesis.</title>
        <authorList>
            <person name="Denoeud F."/>
            <person name="Carretero-Paulet L."/>
            <person name="Dereeper A."/>
            <person name="Droc G."/>
            <person name="Guyot R."/>
            <person name="Pietrella M."/>
            <person name="Zheng C."/>
            <person name="Alberti A."/>
            <person name="Anthony F."/>
            <person name="Aprea G."/>
            <person name="Aury J.M."/>
            <person name="Bento P."/>
            <person name="Bernard M."/>
            <person name="Bocs S."/>
            <person name="Campa C."/>
            <person name="Cenci A."/>
            <person name="Combes M.C."/>
            <person name="Crouzillat D."/>
            <person name="Da Silva C."/>
            <person name="Daddiego L."/>
            <person name="De Bellis F."/>
            <person name="Dussert S."/>
            <person name="Garsmeur O."/>
            <person name="Gayraud T."/>
            <person name="Guignon V."/>
            <person name="Jahn K."/>
            <person name="Jamilloux V."/>
            <person name="Joet T."/>
            <person name="Labadie K."/>
            <person name="Lan T."/>
            <person name="Leclercq J."/>
            <person name="Lepelley M."/>
            <person name="Leroy T."/>
            <person name="Li L.T."/>
            <person name="Librado P."/>
            <person name="Lopez L."/>
            <person name="Munoz A."/>
            <person name="Noel B."/>
            <person name="Pallavicini A."/>
            <person name="Perrotta G."/>
            <person name="Poncet V."/>
            <person name="Pot D."/>
            <person name="Priyono X."/>
            <person name="Rigoreau M."/>
            <person name="Rouard M."/>
            <person name="Rozas J."/>
            <person name="Tranchant-Dubreuil C."/>
            <person name="VanBuren R."/>
            <person name="Zhang Q."/>
            <person name="Andrade A.C."/>
            <person name="Argout X."/>
            <person name="Bertrand B."/>
            <person name="de Kochko A."/>
            <person name="Graziosi G."/>
            <person name="Henry R.J."/>
            <person name="Jayarama X."/>
            <person name="Ming R."/>
            <person name="Nagai C."/>
            <person name="Rounsley S."/>
            <person name="Sankoff D."/>
            <person name="Giuliano G."/>
            <person name="Albert V.A."/>
            <person name="Wincker P."/>
            <person name="Lashermes P."/>
        </authorList>
    </citation>
    <scope>NUCLEOTIDE SEQUENCE [LARGE SCALE GENOMIC DNA]</scope>
    <source>
        <strain evidence="6">cv. DH200-94</strain>
    </source>
</reference>
<dbReference type="InterPro" id="IPR018247">
    <property type="entry name" value="EF_Hand_1_Ca_BS"/>
</dbReference>
<dbReference type="PROSITE" id="PS50222">
    <property type="entry name" value="EF_HAND_2"/>
    <property type="match status" value="1"/>
</dbReference>
<evidence type="ECO:0000259" key="4">
    <source>
        <dbReference type="PROSITE" id="PS50222"/>
    </source>
</evidence>
<proteinExistence type="predicted"/>
<dbReference type="InterPro" id="IPR039647">
    <property type="entry name" value="EF_hand_pair_protein_CML-like"/>
</dbReference>
<protein>
    <recommendedName>
        <fullName evidence="4">EF-hand domain-containing protein</fullName>
    </recommendedName>
</protein>
<keyword evidence="2" id="KW-0677">Repeat</keyword>
<dbReference type="AlphaFoldDB" id="A0A068UV65"/>
<sequence length="211" mass="23923">METINSISTLEFISMVTKDENPLSIVIFTLTCKILIWMARLQHLCLCFRFLFQSYSQSLISTFEGCWSSFAGKRRNVDEAGVASFLKPCINEDVGNEGLIKGDIETVMENLGISWDSSANELRGRLGLGEISTLFEEIEPSLEEVKEAFDVFDVNKDGYVDAEDLDKTLCALGYTEFSELECQRMIIGFSNNEDKRIDLRQFVKVIELSFC</sequence>
<organism evidence="5 6">
    <name type="scientific">Coffea canephora</name>
    <name type="common">Robusta coffee</name>
    <dbReference type="NCBI Taxonomy" id="49390"/>
    <lineage>
        <taxon>Eukaryota</taxon>
        <taxon>Viridiplantae</taxon>
        <taxon>Streptophyta</taxon>
        <taxon>Embryophyta</taxon>
        <taxon>Tracheophyta</taxon>
        <taxon>Spermatophyta</taxon>
        <taxon>Magnoliopsida</taxon>
        <taxon>eudicotyledons</taxon>
        <taxon>Gunneridae</taxon>
        <taxon>Pentapetalae</taxon>
        <taxon>asterids</taxon>
        <taxon>lamiids</taxon>
        <taxon>Gentianales</taxon>
        <taxon>Rubiaceae</taxon>
        <taxon>Ixoroideae</taxon>
        <taxon>Gardenieae complex</taxon>
        <taxon>Bertiereae - Coffeeae clade</taxon>
        <taxon>Coffeeae</taxon>
        <taxon>Coffea</taxon>
    </lineage>
</organism>
<dbReference type="OrthoDB" id="26525at2759"/>
<dbReference type="Proteomes" id="UP000295252">
    <property type="component" value="Chromosome VI"/>
</dbReference>
<dbReference type="PROSITE" id="PS00018">
    <property type="entry name" value="EF_HAND_1"/>
    <property type="match status" value="1"/>
</dbReference>
<dbReference type="PhylomeDB" id="A0A068UV65"/>
<name>A0A068UV65_COFCA</name>
<keyword evidence="3" id="KW-0106">Calcium</keyword>
<dbReference type="InterPro" id="IPR002048">
    <property type="entry name" value="EF_hand_dom"/>
</dbReference>
<dbReference type="InParanoid" id="A0A068UV65"/>
<dbReference type="GO" id="GO:0005509">
    <property type="term" value="F:calcium ion binding"/>
    <property type="evidence" value="ECO:0007669"/>
    <property type="project" value="InterPro"/>
</dbReference>